<protein>
    <submittedName>
        <fullName evidence="1">Uncharacterized protein</fullName>
    </submittedName>
</protein>
<gene>
    <name evidence="1" type="ORF">E6A55_00065</name>
</gene>
<accession>A0AAE6DEG9</accession>
<reference evidence="1 2" key="1">
    <citation type="submission" date="2019-04" db="EMBL/GenBank/DDBJ databases">
        <title>Long-read de novo sequencing of Cupriavidus necator H16.</title>
        <authorList>
            <person name="Little G.T."/>
            <person name="Ehsaan M."/>
            <person name="Arenas-Lopez C."/>
            <person name="Jawed K."/>
            <person name="Winzer K."/>
            <person name="Kovacs K."/>
            <person name="Malys N."/>
            <person name="Minton N.P."/>
        </authorList>
    </citation>
    <scope>NUCLEOTIDE SEQUENCE [LARGE SCALE GENOMIC DNA]</scope>
    <source>
        <strain evidence="1 2">H16</strain>
    </source>
</reference>
<dbReference type="Proteomes" id="UP000296079">
    <property type="component" value="Chromosome 1"/>
</dbReference>
<dbReference type="RefSeq" id="WP_051398452.1">
    <property type="nucleotide sequence ID" value="NC_008313.1"/>
</dbReference>
<evidence type="ECO:0000313" key="1">
    <source>
        <dbReference type="EMBL" id="QCB99139.1"/>
    </source>
</evidence>
<evidence type="ECO:0000313" key="2">
    <source>
        <dbReference type="Proteomes" id="UP000296079"/>
    </source>
</evidence>
<sequence>MTSTIQLTLDGSFLRDNNHVSLRVLGRSMISIQAAADRAYLDIKYGNIWKHARLPIAFYDDADFIVGDPEKGSYIIKFLSEQGEAIVKRLRQAIADPYRSAIEGGEQEIFSIKRQIEARKNQVDNVILVPQTFDEFLQAPDELATRAYGDKSINKNIDHMLSPVRKDPDAILKISLKPNYRERTETFTFTQKEAIAFKKVVSQRQLGNPVIYHGRLRALDRGHNQKANFKGKFINAANDRDLALFIQSEQDYSDLVPYMDRENLTIVACPIVEYDSFDPVAGDIQFVKILTDG</sequence>
<dbReference type="AlphaFoldDB" id="A0AAE6DEG9"/>
<organism evidence="1 2">
    <name type="scientific">Cupriavidus necator (strain ATCC 17699 / DSM 428 / KCTC 22496 / NCIMB 10442 / H16 / Stanier 337)</name>
    <name type="common">Ralstonia eutropha</name>
    <dbReference type="NCBI Taxonomy" id="381666"/>
    <lineage>
        <taxon>Bacteria</taxon>
        <taxon>Pseudomonadati</taxon>
        <taxon>Pseudomonadota</taxon>
        <taxon>Betaproteobacteria</taxon>
        <taxon>Burkholderiales</taxon>
        <taxon>Burkholderiaceae</taxon>
        <taxon>Cupriavidus</taxon>
    </lineage>
</organism>
<proteinExistence type="predicted"/>
<name>A0AAE6DEG9_CUPNH</name>
<dbReference type="EMBL" id="CP039287">
    <property type="protein sequence ID" value="QCB99139.1"/>
    <property type="molecule type" value="Genomic_DNA"/>
</dbReference>